<dbReference type="VEuPathDB" id="FungiDB:ACLA_018180"/>
<dbReference type="EMBL" id="DS027059">
    <property type="protein sequence ID" value="EAW07114.1"/>
    <property type="molecule type" value="Genomic_DNA"/>
</dbReference>
<keyword evidence="5" id="KW-0624">Polysaccharide degradation</keyword>
<feature type="active site" description="Proton donor" evidence="11">
    <location>
        <position position="251"/>
    </location>
</feature>
<comment type="similarity">
    <text evidence="3 10">Belongs to the glycosyl hydrolase 43 family.</text>
</comment>
<dbReference type="RefSeq" id="XP_001268540.1">
    <property type="nucleotide sequence ID" value="XM_001268539.1"/>
</dbReference>
<evidence type="ECO:0000256" key="13">
    <source>
        <dbReference type="SAM" id="SignalP"/>
    </source>
</evidence>
<dbReference type="Proteomes" id="UP000006701">
    <property type="component" value="Unassembled WGS sequence"/>
</dbReference>
<comment type="pathway">
    <text evidence="2 10">Glycan metabolism; L-arabinan degradation.</text>
</comment>
<dbReference type="KEGG" id="act:ACLA_018180"/>
<evidence type="ECO:0000256" key="3">
    <source>
        <dbReference type="ARBA" id="ARBA00009865"/>
    </source>
</evidence>
<keyword evidence="5" id="KW-0858">Xylan degradation</keyword>
<dbReference type="InterPro" id="IPR023296">
    <property type="entry name" value="Glyco_hydro_beta-prop_sf"/>
</dbReference>
<feature type="chain" id="PRO_5002633053" description="Arabinan endo-1,5-alpha-L-arabinosidase" evidence="13">
    <location>
        <begin position="20"/>
        <end position="402"/>
    </location>
</feature>
<dbReference type="GeneID" id="4701550"/>
<dbReference type="InterPro" id="IPR016840">
    <property type="entry name" value="Glyco_hydro_43_endo_a_Ara-ase"/>
</dbReference>
<keyword evidence="8 10" id="KW-0326">Glycosidase</keyword>
<evidence type="ECO:0000256" key="2">
    <source>
        <dbReference type="ARBA" id="ARBA00004834"/>
    </source>
</evidence>
<keyword evidence="15" id="KW-1185">Reference proteome</keyword>
<evidence type="ECO:0000313" key="14">
    <source>
        <dbReference type="EMBL" id="EAW07114.1"/>
    </source>
</evidence>
<dbReference type="OMA" id="YWKASSI"/>
<organism evidence="14 15">
    <name type="scientific">Aspergillus clavatus (strain ATCC 1007 / CBS 513.65 / DSM 816 / NCTC 3887 / NRRL 1 / QM 1276 / 107)</name>
    <dbReference type="NCBI Taxonomy" id="344612"/>
    <lineage>
        <taxon>Eukaryota</taxon>
        <taxon>Fungi</taxon>
        <taxon>Dikarya</taxon>
        <taxon>Ascomycota</taxon>
        <taxon>Pezizomycotina</taxon>
        <taxon>Eurotiomycetes</taxon>
        <taxon>Eurotiomycetidae</taxon>
        <taxon>Eurotiales</taxon>
        <taxon>Aspergillaceae</taxon>
        <taxon>Aspergillus</taxon>
        <taxon>Aspergillus subgen. Fumigati</taxon>
    </lineage>
</organism>
<name>A1CN93_ASPCL</name>
<evidence type="ECO:0000256" key="4">
    <source>
        <dbReference type="ARBA" id="ARBA00012586"/>
    </source>
</evidence>
<dbReference type="InterPro" id="IPR006710">
    <property type="entry name" value="Glyco_hydro_43"/>
</dbReference>
<dbReference type="AlphaFoldDB" id="A1CN93"/>
<gene>
    <name evidence="14" type="ORF">ACLA_018180</name>
</gene>
<evidence type="ECO:0000313" key="15">
    <source>
        <dbReference type="Proteomes" id="UP000006701"/>
    </source>
</evidence>
<comment type="function">
    <text evidence="9">Endo-1,5-alpha-L-arabinanase involved in degradation of pectin. Its preferred substrate is linear 1,5-alpha-L-arabinan.</text>
</comment>
<evidence type="ECO:0000256" key="11">
    <source>
        <dbReference type="PIRSR" id="PIRSR606710-1"/>
    </source>
</evidence>
<evidence type="ECO:0000256" key="10">
    <source>
        <dbReference type="PIRNR" id="PIRNR026534"/>
    </source>
</evidence>
<dbReference type="OrthoDB" id="195678at2759"/>
<dbReference type="GO" id="GO:0045493">
    <property type="term" value="P:xylan catabolic process"/>
    <property type="evidence" value="ECO:0007669"/>
    <property type="project" value="UniProtKB-KW"/>
</dbReference>
<keyword evidence="5" id="KW-0119">Carbohydrate metabolism</keyword>
<dbReference type="PANTHER" id="PTHR43301:SF5">
    <property type="entry name" value="ARABINAN ENDO-1,5-ALPHA-L-ARABINOSIDASE D-RELATED"/>
    <property type="match status" value="1"/>
</dbReference>
<evidence type="ECO:0000256" key="8">
    <source>
        <dbReference type="ARBA" id="ARBA00023295"/>
    </source>
</evidence>
<keyword evidence="7 10" id="KW-0378">Hydrolase</keyword>
<dbReference type="GO" id="GO:0031222">
    <property type="term" value="P:arabinan catabolic process"/>
    <property type="evidence" value="ECO:0007669"/>
    <property type="project" value="UniProtKB-UniPathway"/>
</dbReference>
<dbReference type="SUPFAM" id="SSF75005">
    <property type="entry name" value="Arabinanase/levansucrase/invertase"/>
    <property type="match status" value="1"/>
</dbReference>
<sequence length="402" mass="44781">MNTLFRFLVSLTLLQVALAGVLPRDAHRILKPTAKDLNKIFTFDSPYPPPNKGNLQVHDPNIIEDGGHLYLFQGGIHIPMFKATQMSGPWEAIGTVLEKDSIIEKKNNSRPWAPSVAKWNNRFYCFYAISPGGSQDSAIGYATASTLEGNWTDHGALINTGTGPGSRLAPFKNTNAIDPAFKVDEKSGALYLIYGSYWDDIYSVRLESRKDGTLAVKDKDADKSKSKSKSADVVPDATQLSWMPGAWKPQEGAFVSYHKPYYYLWFSQGVCCELLQRGFPLKGEEYSIRVGRSENINGPFVDRNGKKLLEGYSEVVYGSNNGNVFAPGGVGVLPGNKERPDILYHHYFDGKIGFHDKDTQLGWHHLEYKDGWPVLKKQDPPVTVARPMQLTFPGLTYLVEVV</sequence>
<keyword evidence="6 13" id="KW-0732">Signal</keyword>
<proteinExistence type="inferred from homology"/>
<dbReference type="PANTHER" id="PTHR43301">
    <property type="entry name" value="ARABINAN ENDO-1,5-ALPHA-L-ARABINOSIDASE"/>
    <property type="match status" value="1"/>
</dbReference>
<evidence type="ECO:0000256" key="12">
    <source>
        <dbReference type="PIRSR" id="PIRSR606710-2"/>
    </source>
</evidence>
<reference evidence="14 15" key="1">
    <citation type="journal article" date="2008" name="PLoS Genet.">
        <title>Genomic islands in the pathogenic filamentous fungus Aspergillus fumigatus.</title>
        <authorList>
            <person name="Fedorova N.D."/>
            <person name="Khaldi N."/>
            <person name="Joardar V.S."/>
            <person name="Maiti R."/>
            <person name="Amedeo P."/>
            <person name="Anderson M.J."/>
            <person name="Crabtree J."/>
            <person name="Silva J.C."/>
            <person name="Badger J.H."/>
            <person name="Albarraq A."/>
            <person name="Angiuoli S."/>
            <person name="Bussey H."/>
            <person name="Bowyer P."/>
            <person name="Cotty P.J."/>
            <person name="Dyer P.S."/>
            <person name="Egan A."/>
            <person name="Galens K."/>
            <person name="Fraser-Liggett C.M."/>
            <person name="Haas B.J."/>
            <person name="Inman J.M."/>
            <person name="Kent R."/>
            <person name="Lemieux S."/>
            <person name="Malavazi I."/>
            <person name="Orvis J."/>
            <person name="Roemer T."/>
            <person name="Ronning C.M."/>
            <person name="Sundaram J.P."/>
            <person name="Sutton G."/>
            <person name="Turner G."/>
            <person name="Venter J.C."/>
            <person name="White O.R."/>
            <person name="Whitty B.R."/>
            <person name="Youngman P."/>
            <person name="Wolfe K.H."/>
            <person name="Goldman G.H."/>
            <person name="Wortman J.R."/>
            <person name="Jiang B."/>
            <person name="Denning D.W."/>
            <person name="Nierman W.C."/>
        </authorList>
    </citation>
    <scope>NUCLEOTIDE SEQUENCE [LARGE SCALE GENOMIC DNA]</scope>
    <source>
        <strain evidence="15">ATCC 1007 / CBS 513.65 / DSM 816 / NCTC 3887 / NRRL 1</strain>
    </source>
</reference>
<dbReference type="UniPathway" id="UPA00667"/>
<evidence type="ECO:0000256" key="7">
    <source>
        <dbReference type="ARBA" id="ARBA00022801"/>
    </source>
</evidence>
<feature type="signal peptide" evidence="13">
    <location>
        <begin position="1"/>
        <end position="19"/>
    </location>
</feature>
<evidence type="ECO:0000256" key="6">
    <source>
        <dbReference type="ARBA" id="ARBA00022729"/>
    </source>
</evidence>
<dbReference type="Pfam" id="PF04616">
    <property type="entry name" value="Glyco_hydro_43"/>
    <property type="match status" value="1"/>
</dbReference>
<feature type="active site" description="Proton acceptor" evidence="11">
    <location>
        <position position="59"/>
    </location>
</feature>
<dbReference type="InterPro" id="IPR050727">
    <property type="entry name" value="GH43_arabinanases"/>
</dbReference>
<evidence type="ECO:0000256" key="1">
    <source>
        <dbReference type="ARBA" id="ARBA00000375"/>
    </source>
</evidence>
<protein>
    <recommendedName>
        <fullName evidence="4 10">Arabinan endo-1,5-alpha-L-arabinosidase</fullName>
        <ecNumber evidence="4 10">3.2.1.99</ecNumber>
    </recommendedName>
</protein>
<feature type="site" description="Important for catalytic activity, responsible for pKa modulation of the active site Glu and correct orientation of both the proton donor and substrate" evidence="12">
    <location>
        <position position="178"/>
    </location>
</feature>
<evidence type="ECO:0000256" key="5">
    <source>
        <dbReference type="ARBA" id="ARBA00022651"/>
    </source>
</evidence>
<accession>A1CN93</accession>
<dbReference type="GO" id="GO:0046558">
    <property type="term" value="F:arabinan endo-1,5-alpha-L-arabinosidase activity"/>
    <property type="evidence" value="ECO:0007669"/>
    <property type="project" value="UniProtKB-EC"/>
</dbReference>
<comment type="catalytic activity">
    <reaction evidence="1 10">
        <text>Endohydrolysis of (1-&gt;5)-alpha-arabinofuranosidic linkages in (1-&gt;5)-arabinans.</text>
        <dbReference type="EC" id="3.2.1.99"/>
    </reaction>
</comment>
<dbReference type="HOGENOM" id="CLU_009397_5_0_1"/>
<evidence type="ECO:0000256" key="9">
    <source>
        <dbReference type="ARBA" id="ARBA00025221"/>
    </source>
</evidence>
<dbReference type="PIRSF" id="PIRSF026534">
    <property type="entry name" value="Endo_alpha-L-arabinosidase"/>
    <property type="match status" value="1"/>
</dbReference>
<dbReference type="EC" id="3.2.1.99" evidence="4 10"/>
<dbReference type="Gene3D" id="2.115.10.20">
    <property type="entry name" value="Glycosyl hydrolase domain, family 43"/>
    <property type="match status" value="1"/>
</dbReference>